<evidence type="ECO:0000256" key="1">
    <source>
        <dbReference type="SAM" id="SignalP"/>
    </source>
</evidence>
<gene>
    <name evidence="2" type="ORF">ACFOSV_06805</name>
</gene>
<evidence type="ECO:0008006" key="4">
    <source>
        <dbReference type="Google" id="ProtNLM"/>
    </source>
</evidence>
<feature type="signal peptide" evidence="1">
    <location>
        <begin position="1"/>
        <end position="18"/>
    </location>
</feature>
<evidence type="ECO:0000313" key="3">
    <source>
        <dbReference type="Proteomes" id="UP001595805"/>
    </source>
</evidence>
<sequence length="230" mass="26328">MKTFLTLFFLVFSNSLFAQKTEILHAVNSLGAPIYSAPSFDSQLVGLVEASNNIYVDKTIDKKVKKRISKDLELEGSWYQLNLDLNFGYVHSSDFSAKPTELIIEHSDLQTVKLFGKELEKKEFTEQTVIDGISYPVKKRVTAYEFATINETFFDGCHNTEYLLVGFTLSEAYHQLINLHSRKNNNRIEIPSIISREGNVWNLSDLDAIQELKLHDLRDGKFKITLYSCT</sequence>
<dbReference type="EMBL" id="JBHRZS010000006">
    <property type="protein sequence ID" value="MFC3879877.1"/>
    <property type="molecule type" value="Genomic_DNA"/>
</dbReference>
<dbReference type="RefSeq" id="WP_377904714.1">
    <property type="nucleotide sequence ID" value="NZ_JBHRZS010000006.1"/>
</dbReference>
<comment type="caution">
    <text evidence="2">The sequence shown here is derived from an EMBL/GenBank/DDBJ whole genome shotgun (WGS) entry which is preliminary data.</text>
</comment>
<dbReference type="Proteomes" id="UP001595805">
    <property type="component" value="Unassembled WGS sequence"/>
</dbReference>
<evidence type="ECO:0000313" key="2">
    <source>
        <dbReference type="EMBL" id="MFC3879877.1"/>
    </source>
</evidence>
<reference evidence="3" key="1">
    <citation type="journal article" date="2019" name="Int. J. Syst. Evol. Microbiol.">
        <title>The Global Catalogue of Microorganisms (GCM) 10K type strain sequencing project: providing services to taxonomists for standard genome sequencing and annotation.</title>
        <authorList>
            <consortium name="The Broad Institute Genomics Platform"/>
            <consortium name="The Broad Institute Genome Sequencing Center for Infectious Disease"/>
            <person name="Wu L."/>
            <person name="Ma J."/>
        </authorList>
    </citation>
    <scope>NUCLEOTIDE SEQUENCE [LARGE SCALE GENOMIC DNA]</scope>
    <source>
        <strain evidence="3">CCUG 60523</strain>
    </source>
</reference>
<organism evidence="2 3">
    <name type="scientific">Algoriphagus namhaensis</name>
    <dbReference type="NCBI Taxonomy" id="915353"/>
    <lineage>
        <taxon>Bacteria</taxon>
        <taxon>Pseudomonadati</taxon>
        <taxon>Bacteroidota</taxon>
        <taxon>Cytophagia</taxon>
        <taxon>Cytophagales</taxon>
        <taxon>Cyclobacteriaceae</taxon>
        <taxon>Algoriphagus</taxon>
    </lineage>
</organism>
<accession>A0ABV8AQF5</accession>
<keyword evidence="1" id="KW-0732">Signal</keyword>
<proteinExistence type="predicted"/>
<feature type="chain" id="PRO_5047106486" description="SH3 domain-containing protein" evidence="1">
    <location>
        <begin position="19"/>
        <end position="230"/>
    </location>
</feature>
<protein>
    <recommendedName>
        <fullName evidence="4">SH3 domain-containing protein</fullName>
    </recommendedName>
</protein>
<keyword evidence="3" id="KW-1185">Reference proteome</keyword>
<name>A0ABV8AQF5_9BACT</name>